<dbReference type="AlphaFoldDB" id="A0A450SY96"/>
<dbReference type="InterPro" id="IPR025427">
    <property type="entry name" value="DUF4160"/>
</dbReference>
<dbReference type="Pfam" id="PF13711">
    <property type="entry name" value="DUF4160"/>
    <property type="match status" value="1"/>
</dbReference>
<proteinExistence type="predicted"/>
<reference evidence="2" key="1">
    <citation type="submission" date="2019-02" db="EMBL/GenBank/DDBJ databases">
        <authorList>
            <person name="Gruber-Vodicka R. H."/>
            <person name="Seah K. B. B."/>
        </authorList>
    </citation>
    <scope>NUCLEOTIDE SEQUENCE</scope>
    <source>
        <strain evidence="2">BECK_DK161</strain>
        <strain evidence="1">BECK_DK47</strain>
    </source>
</reference>
<organism evidence="2">
    <name type="scientific">Candidatus Kentrum sp. DK</name>
    <dbReference type="NCBI Taxonomy" id="2126562"/>
    <lineage>
        <taxon>Bacteria</taxon>
        <taxon>Pseudomonadati</taxon>
        <taxon>Pseudomonadota</taxon>
        <taxon>Gammaproteobacteria</taxon>
        <taxon>Candidatus Kentrum</taxon>
    </lineage>
</organism>
<protein>
    <recommendedName>
        <fullName evidence="3">DUF4160 domain-containing protein</fullName>
    </recommendedName>
</protein>
<sequence>MPELSRFLGIVIGIFPREHAPPHFHAVHGEYHVTVEIQSGVVHGYFPKRALRHVTEWLTLHQDELLDAWDLIQAGHPASKIAPLE</sequence>
<evidence type="ECO:0008006" key="3">
    <source>
        <dbReference type="Google" id="ProtNLM"/>
    </source>
</evidence>
<dbReference type="EMBL" id="CAADEY010000070">
    <property type="protein sequence ID" value="VFJ59154.1"/>
    <property type="molecule type" value="Genomic_DNA"/>
</dbReference>
<gene>
    <name evidence="1" type="ORF">BECKDK2373B_GA0170837_10455</name>
    <name evidence="2" type="ORF">BECKDK2373C_GA0170839_10706</name>
</gene>
<name>A0A450SY96_9GAMM</name>
<evidence type="ECO:0000313" key="1">
    <source>
        <dbReference type="EMBL" id="VFJ54057.1"/>
    </source>
</evidence>
<evidence type="ECO:0000313" key="2">
    <source>
        <dbReference type="EMBL" id="VFJ59154.1"/>
    </source>
</evidence>
<dbReference type="EMBL" id="CAADEX010000045">
    <property type="protein sequence ID" value="VFJ54057.1"/>
    <property type="molecule type" value="Genomic_DNA"/>
</dbReference>
<accession>A0A450SY96</accession>